<reference evidence="5 6" key="1">
    <citation type="journal article" date="2015" name="Nature">
        <title>rRNA introns, odd ribosomes, and small enigmatic genomes across a large radiation of phyla.</title>
        <authorList>
            <person name="Brown C.T."/>
            <person name="Hug L.A."/>
            <person name="Thomas B.C."/>
            <person name="Sharon I."/>
            <person name="Castelle C.J."/>
            <person name="Singh A."/>
            <person name="Wilkins M.J."/>
            <person name="Williams K.H."/>
            <person name="Banfield J.F."/>
        </authorList>
    </citation>
    <scope>NUCLEOTIDE SEQUENCE [LARGE SCALE GENOMIC DNA]</scope>
</reference>
<dbReference type="Proteomes" id="UP000034406">
    <property type="component" value="Unassembled WGS sequence"/>
</dbReference>
<keyword evidence="1" id="KW-0227">DNA damage</keyword>
<dbReference type="AlphaFoldDB" id="A0A0G0MCB5"/>
<keyword evidence="3" id="KW-0234">DNA repair</keyword>
<evidence type="ECO:0000259" key="4">
    <source>
        <dbReference type="Pfam" id="PF11967"/>
    </source>
</evidence>
<evidence type="ECO:0000313" key="5">
    <source>
        <dbReference type="EMBL" id="KKQ71409.1"/>
    </source>
</evidence>
<dbReference type="InterPro" id="IPR022572">
    <property type="entry name" value="DNA_rep/recomb_RecO_N"/>
</dbReference>
<dbReference type="Pfam" id="PF11967">
    <property type="entry name" value="RecO_N"/>
    <property type="match status" value="1"/>
</dbReference>
<dbReference type="GO" id="GO:0006302">
    <property type="term" value="P:double-strand break repair"/>
    <property type="evidence" value="ECO:0007669"/>
    <property type="project" value="TreeGrafter"/>
</dbReference>
<gene>
    <name evidence="5" type="ORF">US90_C0003G0052</name>
</gene>
<sequence>MNRYQTVIGIVINKKTTKESDVFVSLLTTNNGKIVALAKGAKTIKSSRLGSLQLANTIKAQIYQKDNFNWLSETQTIDSFLTPSTSLTQINLIFYFLEIVNSLIAENQHIEGVFEISQNIIKSIYQNKVISFIKYEIKFIATLGFGVPKEITTAFSNKEYKKTQNLLRQYFENITEKKFESTKLFR</sequence>
<name>A0A0G0MCB5_9BACT</name>
<dbReference type="STRING" id="1618490.US90_C0003G0052"/>
<protein>
    <submittedName>
        <fullName evidence="5">Repair protein RecO protein</fullName>
    </submittedName>
</protein>
<dbReference type="PANTHER" id="PTHR33991:SF1">
    <property type="entry name" value="DNA REPAIR PROTEIN RECO"/>
    <property type="match status" value="1"/>
</dbReference>
<evidence type="ECO:0000256" key="1">
    <source>
        <dbReference type="ARBA" id="ARBA00022763"/>
    </source>
</evidence>
<keyword evidence="2" id="KW-0233">DNA recombination</keyword>
<dbReference type="Gene3D" id="2.40.50.140">
    <property type="entry name" value="Nucleic acid-binding proteins"/>
    <property type="match status" value="1"/>
</dbReference>
<comment type="caution">
    <text evidence="5">The sequence shown here is derived from an EMBL/GenBank/DDBJ whole genome shotgun (WGS) entry which is preliminary data.</text>
</comment>
<organism evidence="5 6">
    <name type="scientific">Candidatus Shapirobacteria bacterium GW2011_GWE2_38_30</name>
    <dbReference type="NCBI Taxonomy" id="1618490"/>
    <lineage>
        <taxon>Bacteria</taxon>
        <taxon>Candidatus Shapironibacteriota</taxon>
    </lineage>
</organism>
<dbReference type="GO" id="GO:0006310">
    <property type="term" value="P:DNA recombination"/>
    <property type="evidence" value="ECO:0007669"/>
    <property type="project" value="UniProtKB-KW"/>
</dbReference>
<dbReference type="InterPro" id="IPR012340">
    <property type="entry name" value="NA-bd_OB-fold"/>
</dbReference>
<proteinExistence type="predicted"/>
<evidence type="ECO:0000256" key="2">
    <source>
        <dbReference type="ARBA" id="ARBA00023172"/>
    </source>
</evidence>
<dbReference type="GO" id="GO:0043590">
    <property type="term" value="C:bacterial nucleoid"/>
    <property type="evidence" value="ECO:0007669"/>
    <property type="project" value="TreeGrafter"/>
</dbReference>
<dbReference type="PANTHER" id="PTHR33991">
    <property type="entry name" value="DNA REPAIR PROTEIN RECO"/>
    <property type="match status" value="1"/>
</dbReference>
<dbReference type="EMBL" id="LBUT01000003">
    <property type="protein sequence ID" value="KKQ71409.1"/>
    <property type="molecule type" value="Genomic_DNA"/>
</dbReference>
<feature type="domain" description="DNA replication/recombination mediator RecO N-terminal" evidence="4">
    <location>
        <begin position="6"/>
        <end position="80"/>
    </location>
</feature>
<dbReference type="SUPFAM" id="SSF50249">
    <property type="entry name" value="Nucleic acid-binding proteins"/>
    <property type="match status" value="1"/>
</dbReference>
<accession>A0A0G0MCB5</accession>
<dbReference type="NCBIfam" id="TIGR00613">
    <property type="entry name" value="reco"/>
    <property type="match status" value="1"/>
</dbReference>
<dbReference type="InterPro" id="IPR003717">
    <property type="entry name" value="RecO"/>
</dbReference>
<evidence type="ECO:0000313" key="6">
    <source>
        <dbReference type="Proteomes" id="UP000034406"/>
    </source>
</evidence>
<evidence type="ECO:0000256" key="3">
    <source>
        <dbReference type="ARBA" id="ARBA00023204"/>
    </source>
</evidence>